<protein>
    <submittedName>
        <fullName evidence="1">Uncharacterized protein</fullName>
    </submittedName>
</protein>
<comment type="caution">
    <text evidence="1">The sequence shown here is derived from an EMBL/GenBank/DDBJ whole genome shotgun (WGS) entry which is preliminary data.</text>
</comment>
<keyword evidence="2" id="KW-1185">Reference proteome</keyword>
<dbReference type="Proteomes" id="UP000249248">
    <property type="component" value="Unassembled WGS sequence"/>
</dbReference>
<dbReference type="EMBL" id="QKSB01000049">
    <property type="protein sequence ID" value="PZE15565.1"/>
    <property type="molecule type" value="Genomic_DNA"/>
</dbReference>
<name>A0A2W1N8J7_9FLAO</name>
<evidence type="ECO:0000313" key="1">
    <source>
        <dbReference type="EMBL" id="PZE15565.1"/>
    </source>
</evidence>
<gene>
    <name evidence="1" type="ORF">DNU06_17430</name>
</gene>
<accession>A0A2W1N8J7</accession>
<sequence length="162" mass="18879">MTAEDSLLNQQARWIEFDCYEDTSSYRVFRKFSNGQESVLIYNLAEKDSIVMYYYSGQIASIANYFGCQEDTIWTTSFTEIIMGGNAPIPIVEVGTRMIKENYYVTIDSIDYFYSTSYNIGFSPVYEITVYSEEGKVLERKTRGRSRFVDFKKTARTKYLKP</sequence>
<dbReference type="AlphaFoldDB" id="A0A2W1N8J7"/>
<organism evidence="1 2">
    <name type="scientific">Putridiphycobacter roseus</name>
    <dbReference type="NCBI Taxonomy" id="2219161"/>
    <lineage>
        <taxon>Bacteria</taxon>
        <taxon>Pseudomonadati</taxon>
        <taxon>Bacteroidota</taxon>
        <taxon>Flavobacteriia</taxon>
        <taxon>Flavobacteriales</taxon>
        <taxon>Crocinitomicaceae</taxon>
        <taxon>Putridiphycobacter</taxon>
    </lineage>
</organism>
<proteinExistence type="predicted"/>
<evidence type="ECO:0000313" key="2">
    <source>
        <dbReference type="Proteomes" id="UP000249248"/>
    </source>
</evidence>
<reference evidence="1 2" key="1">
    <citation type="submission" date="2018-06" db="EMBL/GenBank/DDBJ databases">
        <title>The draft genome sequence of Crocinitomix sp. SM1701.</title>
        <authorList>
            <person name="Zhang X."/>
        </authorList>
    </citation>
    <scope>NUCLEOTIDE SEQUENCE [LARGE SCALE GENOMIC DNA]</scope>
    <source>
        <strain evidence="1 2">SM1701</strain>
    </source>
</reference>